<proteinExistence type="predicted"/>
<evidence type="ECO:0000313" key="2">
    <source>
        <dbReference type="EMBL" id="CAB4043024.1"/>
    </source>
</evidence>
<evidence type="ECO:0000313" key="3">
    <source>
        <dbReference type="Proteomes" id="UP001152795"/>
    </source>
</evidence>
<protein>
    <submittedName>
        <fullName evidence="2">Transposon Tf2-9 poly</fullName>
    </submittedName>
</protein>
<dbReference type="Gene3D" id="3.30.70.270">
    <property type="match status" value="1"/>
</dbReference>
<dbReference type="SUPFAM" id="SSF53098">
    <property type="entry name" value="Ribonuclease H-like"/>
    <property type="match status" value="1"/>
</dbReference>
<dbReference type="SUPFAM" id="SSF56672">
    <property type="entry name" value="DNA/RNA polymerases"/>
    <property type="match status" value="1"/>
</dbReference>
<dbReference type="Pfam" id="PF17919">
    <property type="entry name" value="RT_RNaseH_2"/>
    <property type="match status" value="1"/>
</dbReference>
<name>A0A7D9M4N5_PARCT</name>
<dbReference type="Proteomes" id="UP001152795">
    <property type="component" value="Unassembled WGS sequence"/>
</dbReference>
<dbReference type="InterPro" id="IPR041588">
    <property type="entry name" value="Integrase_H2C2"/>
</dbReference>
<dbReference type="InterPro" id="IPR043502">
    <property type="entry name" value="DNA/RNA_pol_sf"/>
</dbReference>
<dbReference type="GO" id="GO:0015074">
    <property type="term" value="P:DNA integration"/>
    <property type="evidence" value="ECO:0007669"/>
    <property type="project" value="InterPro"/>
</dbReference>
<dbReference type="GO" id="GO:0003676">
    <property type="term" value="F:nucleic acid binding"/>
    <property type="evidence" value="ECO:0007669"/>
    <property type="project" value="InterPro"/>
</dbReference>
<dbReference type="PROSITE" id="PS50994">
    <property type="entry name" value="INTEGRASE"/>
    <property type="match status" value="1"/>
</dbReference>
<dbReference type="Gene3D" id="3.30.420.10">
    <property type="entry name" value="Ribonuclease H-like superfamily/Ribonuclease H"/>
    <property type="match status" value="1"/>
</dbReference>
<dbReference type="Pfam" id="PF17921">
    <property type="entry name" value="Integrase_H2C2"/>
    <property type="match status" value="1"/>
</dbReference>
<feature type="region of interest" description="Disordered" evidence="1">
    <location>
        <begin position="526"/>
        <end position="588"/>
    </location>
</feature>
<feature type="compositionally biased region" description="Basic and acidic residues" evidence="1">
    <location>
        <begin position="572"/>
        <end position="588"/>
    </location>
</feature>
<dbReference type="EMBL" id="CACRXK020031347">
    <property type="protein sequence ID" value="CAB4043024.1"/>
    <property type="molecule type" value="Genomic_DNA"/>
</dbReference>
<dbReference type="OrthoDB" id="6125049at2759"/>
<dbReference type="InterPro" id="IPR036397">
    <property type="entry name" value="RNaseH_sf"/>
</dbReference>
<evidence type="ECO:0000256" key="1">
    <source>
        <dbReference type="SAM" id="MobiDB-lite"/>
    </source>
</evidence>
<dbReference type="AlphaFoldDB" id="A0A7D9M4N5"/>
<gene>
    <name evidence="2" type="ORF">PACLA_8A075050</name>
</gene>
<dbReference type="Gene3D" id="1.10.340.70">
    <property type="match status" value="1"/>
</dbReference>
<feature type="compositionally biased region" description="Low complexity" evidence="1">
    <location>
        <begin position="560"/>
        <end position="571"/>
    </location>
</feature>
<dbReference type="InterPro" id="IPR050951">
    <property type="entry name" value="Retrovirus_Pol_polyprotein"/>
</dbReference>
<dbReference type="PANTHER" id="PTHR37984:SF11">
    <property type="entry name" value="INTEGRASE CATALYTIC DOMAIN-CONTAINING PROTEIN"/>
    <property type="match status" value="1"/>
</dbReference>
<accession>A0A7D9M4N5</accession>
<feature type="compositionally biased region" description="Polar residues" evidence="1">
    <location>
        <begin position="526"/>
        <end position="551"/>
    </location>
</feature>
<reference evidence="2" key="1">
    <citation type="submission" date="2020-04" db="EMBL/GenBank/DDBJ databases">
        <authorList>
            <person name="Alioto T."/>
            <person name="Alioto T."/>
            <person name="Gomez Garrido J."/>
        </authorList>
    </citation>
    <scope>NUCLEOTIDE SEQUENCE</scope>
    <source>
        <strain evidence="2">A484AB</strain>
    </source>
</reference>
<organism evidence="2 3">
    <name type="scientific">Paramuricea clavata</name>
    <name type="common">Red gorgonian</name>
    <name type="synonym">Violescent sea-whip</name>
    <dbReference type="NCBI Taxonomy" id="317549"/>
    <lineage>
        <taxon>Eukaryota</taxon>
        <taxon>Metazoa</taxon>
        <taxon>Cnidaria</taxon>
        <taxon>Anthozoa</taxon>
        <taxon>Octocorallia</taxon>
        <taxon>Malacalcyonacea</taxon>
        <taxon>Plexauridae</taxon>
        <taxon>Paramuricea</taxon>
    </lineage>
</organism>
<sequence>MLAYLSRYINNFSSHWEPLRRLTRHNAKFKWTNEQQTAFDDFKKAITSAPVLIPYNPERDKFVICDGSLTGLGGALFQKTLHGYQLVHYVSRTVTDTESRYSHIERETSAAEFTTSHLQMCLLGVKHFQLATDDKSLLPLFNNPQAKLLPRIERLIMKMQNLDFTMIDFSGVDKHVRAVTIATESEQETIATETEQDAVLQLIKPAMQTGVWDKKDPILKPYIDVQPELYESENVILRLNKIVPPENLRVKIVRIAHKQRHIGLSKTKEMIKHKYWWPGMNLQIEDAVKRCFECQISTATKHTEPAKMTKFPSRLWTTVEFTTTTSFEATRKKLNWKKIFATHGVPQNLQSDNGPPFNSHAFSYFARESGFRHKRITPRHPKAQGQVEGFNKLVNKIMTIARHDRNNPDKAIYDRLQAYRSTPHPATKVPPYQLLMNRESKCKKYHDKRHKTKTHKLKPGDAALVKRENKRKGLTLHEPYVYVVTEIKGSQMNAKRIKDERKICRDTSKFKHLPTTKPNEQITLRNENIPNISIPDTTEIEQPTATPTNIAEPNDSTEKQQQPEPESQPEQQPRRSERLKNKLIAKDI</sequence>
<dbReference type="InterPro" id="IPR043128">
    <property type="entry name" value="Rev_trsase/Diguanyl_cyclase"/>
</dbReference>
<dbReference type="InterPro" id="IPR001584">
    <property type="entry name" value="Integrase_cat-core"/>
</dbReference>
<comment type="caution">
    <text evidence="2">The sequence shown here is derived from an EMBL/GenBank/DDBJ whole genome shotgun (WGS) entry which is preliminary data.</text>
</comment>
<dbReference type="PANTHER" id="PTHR37984">
    <property type="entry name" value="PROTEIN CBG26694"/>
    <property type="match status" value="1"/>
</dbReference>
<dbReference type="InterPro" id="IPR041577">
    <property type="entry name" value="RT_RNaseH_2"/>
</dbReference>
<keyword evidence="3" id="KW-1185">Reference proteome</keyword>
<dbReference type="InterPro" id="IPR012337">
    <property type="entry name" value="RNaseH-like_sf"/>
</dbReference>